<accession>A0ABT8F475</accession>
<evidence type="ECO:0000313" key="2">
    <source>
        <dbReference type="EMBL" id="MDN4164796.1"/>
    </source>
</evidence>
<dbReference type="RefSeq" id="WP_320003322.1">
    <property type="nucleotide sequence ID" value="NZ_JAUHJS010000002.1"/>
</dbReference>
<evidence type="ECO:0008006" key="4">
    <source>
        <dbReference type="Google" id="ProtNLM"/>
    </source>
</evidence>
<keyword evidence="1" id="KW-0732">Signal</keyword>
<reference evidence="2" key="1">
    <citation type="submission" date="2023-06" db="EMBL/GenBank/DDBJ databases">
        <title>Cytophagales bacterium Strain LB-30, isolated from soil.</title>
        <authorList>
            <person name="Liu B."/>
        </authorList>
    </citation>
    <scope>NUCLEOTIDE SEQUENCE</scope>
    <source>
        <strain evidence="2">LB-30</strain>
    </source>
</reference>
<proteinExistence type="predicted"/>
<organism evidence="2 3">
    <name type="scientific">Shiella aurantiaca</name>
    <dbReference type="NCBI Taxonomy" id="3058365"/>
    <lineage>
        <taxon>Bacteria</taxon>
        <taxon>Pseudomonadati</taxon>
        <taxon>Bacteroidota</taxon>
        <taxon>Cytophagia</taxon>
        <taxon>Cytophagales</taxon>
        <taxon>Shiellaceae</taxon>
        <taxon>Shiella</taxon>
    </lineage>
</organism>
<evidence type="ECO:0000256" key="1">
    <source>
        <dbReference type="SAM" id="SignalP"/>
    </source>
</evidence>
<name>A0ABT8F475_9BACT</name>
<comment type="caution">
    <text evidence="2">The sequence shown here is derived from an EMBL/GenBank/DDBJ whole genome shotgun (WGS) entry which is preliminary data.</text>
</comment>
<dbReference type="EMBL" id="JAUHJS010000002">
    <property type="protein sequence ID" value="MDN4164796.1"/>
    <property type="molecule type" value="Genomic_DNA"/>
</dbReference>
<dbReference type="Proteomes" id="UP001168552">
    <property type="component" value="Unassembled WGS sequence"/>
</dbReference>
<evidence type="ECO:0000313" key="3">
    <source>
        <dbReference type="Proteomes" id="UP001168552"/>
    </source>
</evidence>
<feature type="signal peptide" evidence="1">
    <location>
        <begin position="1"/>
        <end position="19"/>
    </location>
</feature>
<protein>
    <recommendedName>
        <fullName evidence="4">Porin</fullName>
    </recommendedName>
</protein>
<sequence>MKKLSVFIATMALAAVGYAQVGNLQYWRPAGQDGLNVFEIPKTDTIAFDGLKVRIGGDFAMQFQALDHSNTANNLVDLGSNFNLPTANLNLDVQLYDGLRMHLRTYLSARHHNEAWIKGGYLQMDKLDFIKKDFLSGLMEITTIRVGMDEFNYGDTHFRRTDNAQAIYNPFVGNYIMDAFSTEAFGEVLIQKSGFIGLLGVTNGKLNQSVITNANVGGEEADNKPSLLLKVGYDNQLSDDLRVRLTASMYRNQGTGTGTWLYGGDRGGSRYYNVIRTLADPTTTPPTAAQGTDFDGRYNARFTQITAIQVTPFVKFKGLEFFGVYEVANGNADIAATGTAPATTEGGFTQIGAELLYRFGAKENFYLGGRYNTVSGKQREDATDDLEITRLNIGGGWFMTKNILAKVEYVDQKYNGDAWGGRFAGAKFNGVMVEAVIGF</sequence>
<gene>
    <name evidence="2" type="ORF">QWY31_04745</name>
</gene>
<feature type="chain" id="PRO_5047177989" description="Porin" evidence="1">
    <location>
        <begin position="20"/>
        <end position="439"/>
    </location>
</feature>
<keyword evidence="3" id="KW-1185">Reference proteome</keyword>
<dbReference type="SUPFAM" id="SSF56935">
    <property type="entry name" value="Porins"/>
    <property type="match status" value="1"/>
</dbReference>